<dbReference type="PANTHER" id="PTHR19241">
    <property type="entry name" value="ATP-BINDING CASSETTE TRANSPORTER"/>
    <property type="match status" value="1"/>
</dbReference>
<dbReference type="GO" id="GO:0005886">
    <property type="term" value="C:plasma membrane"/>
    <property type="evidence" value="ECO:0007669"/>
    <property type="project" value="UniProtKB-SubCell"/>
</dbReference>
<feature type="region of interest" description="Disordered" evidence="11">
    <location>
        <begin position="777"/>
        <end position="804"/>
    </location>
</feature>
<gene>
    <name evidence="14" type="ORF">BJ878DRAFT_546675</name>
</gene>
<feature type="transmembrane region" description="Helical" evidence="12">
    <location>
        <begin position="1265"/>
        <end position="1286"/>
    </location>
</feature>
<dbReference type="InterPro" id="IPR043926">
    <property type="entry name" value="ABCG_dom"/>
</dbReference>
<keyword evidence="7" id="KW-0067">ATP-binding</keyword>
<dbReference type="CDD" id="cd03232">
    <property type="entry name" value="ABCG_PDR_domain2"/>
    <property type="match status" value="1"/>
</dbReference>
<dbReference type="PROSITE" id="PS00211">
    <property type="entry name" value="ABC_TRANSPORTER_1"/>
    <property type="match status" value="1"/>
</dbReference>
<evidence type="ECO:0000256" key="7">
    <source>
        <dbReference type="ARBA" id="ARBA00022840"/>
    </source>
</evidence>
<dbReference type="CDD" id="cd03233">
    <property type="entry name" value="ABCG_PDR_domain1"/>
    <property type="match status" value="1"/>
</dbReference>
<dbReference type="InterPro" id="IPR010929">
    <property type="entry name" value="PDR_CDR_ABC"/>
</dbReference>
<dbReference type="Pfam" id="PF14510">
    <property type="entry name" value="ABC_trans_N"/>
    <property type="match status" value="1"/>
</dbReference>
<feature type="transmembrane region" description="Helical" evidence="12">
    <location>
        <begin position="1154"/>
        <end position="1172"/>
    </location>
</feature>
<feature type="transmembrane region" description="Helical" evidence="12">
    <location>
        <begin position="1298"/>
        <end position="1323"/>
    </location>
</feature>
<keyword evidence="15" id="KW-1185">Reference proteome</keyword>
<keyword evidence="9 12" id="KW-0472">Membrane</keyword>
<dbReference type="SUPFAM" id="SSF52540">
    <property type="entry name" value="P-loop containing nucleoside triphosphate hydrolases"/>
    <property type="match status" value="2"/>
</dbReference>
<dbReference type="Pfam" id="PF19055">
    <property type="entry name" value="ABC2_membrane_7"/>
    <property type="match status" value="1"/>
</dbReference>
<dbReference type="InterPro" id="IPR027417">
    <property type="entry name" value="P-loop_NTPase"/>
</dbReference>
<comment type="caution">
    <text evidence="14">The sequence shown here is derived from an EMBL/GenBank/DDBJ whole genome shotgun (WGS) entry which is preliminary data.</text>
</comment>
<feature type="transmembrane region" description="Helical" evidence="12">
    <location>
        <begin position="726"/>
        <end position="747"/>
    </location>
</feature>
<feature type="domain" description="ABC transporter" evidence="13">
    <location>
        <begin position="118"/>
        <end position="370"/>
    </location>
</feature>
<dbReference type="Gene3D" id="3.40.50.300">
    <property type="entry name" value="P-loop containing nucleotide triphosphate hydrolases"/>
    <property type="match status" value="2"/>
</dbReference>
<evidence type="ECO:0000256" key="1">
    <source>
        <dbReference type="ARBA" id="ARBA00004651"/>
    </source>
</evidence>
<evidence type="ECO:0000256" key="4">
    <source>
        <dbReference type="ARBA" id="ARBA00022475"/>
    </source>
</evidence>
<comment type="subcellular location">
    <subcellularLocation>
        <location evidence="1">Cell membrane</location>
        <topology evidence="1">Multi-pass membrane protein</topology>
    </subcellularLocation>
</comment>
<dbReference type="GO" id="GO:0005524">
    <property type="term" value="F:ATP binding"/>
    <property type="evidence" value="ECO:0007669"/>
    <property type="project" value="UniProtKB-KW"/>
</dbReference>
<dbReference type="FunFam" id="3.40.50.300:FF:001465">
    <property type="entry name" value="ABC multidrug transporter (Eurofung)"/>
    <property type="match status" value="1"/>
</dbReference>
<feature type="transmembrane region" description="Helical" evidence="12">
    <location>
        <begin position="548"/>
        <end position="570"/>
    </location>
</feature>
<feature type="region of interest" description="Disordered" evidence="11">
    <location>
        <begin position="49"/>
        <end position="68"/>
    </location>
</feature>
<evidence type="ECO:0000313" key="14">
    <source>
        <dbReference type="EMBL" id="KAG9240033.1"/>
    </source>
</evidence>
<evidence type="ECO:0000256" key="5">
    <source>
        <dbReference type="ARBA" id="ARBA00022692"/>
    </source>
</evidence>
<evidence type="ECO:0000256" key="11">
    <source>
        <dbReference type="SAM" id="MobiDB-lite"/>
    </source>
</evidence>
<proteinExistence type="inferred from homology"/>
<feature type="compositionally biased region" description="Basic and acidic residues" evidence="11">
    <location>
        <begin position="777"/>
        <end position="793"/>
    </location>
</feature>
<dbReference type="InterPro" id="IPR017871">
    <property type="entry name" value="ABC_transporter-like_CS"/>
</dbReference>
<dbReference type="InterPro" id="IPR034001">
    <property type="entry name" value="ABCG_PDR_1"/>
</dbReference>
<comment type="similarity">
    <text evidence="2">Belongs to the ABC transporter superfamily. ABCG family. PDR (TC 3.A.1.205) subfamily.</text>
</comment>
<feature type="region of interest" description="Disordered" evidence="11">
    <location>
        <begin position="1"/>
        <end position="39"/>
    </location>
</feature>
<dbReference type="EMBL" id="MU254626">
    <property type="protein sequence ID" value="KAG9240033.1"/>
    <property type="molecule type" value="Genomic_DNA"/>
</dbReference>
<dbReference type="GO" id="GO:0016887">
    <property type="term" value="F:ATP hydrolysis activity"/>
    <property type="evidence" value="ECO:0007669"/>
    <property type="project" value="InterPro"/>
</dbReference>
<feature type="transmembrane region" description="Helical" evidence="12">
    <location>
        <begin position="1178"/>
        <end position="1199"/>
    </location>
</feature>
<evidence type="ECO:0000313" key="15">
    <source>
        <dbReference type="Proteomes" id="UP000887226"/>
    </source>
</evidence>
<evidence type="ECO:0000256" key="6">
    <source>
        <dbReference type="ARBA" id="ARBA00022741"/>
    </source>
</evidence>
<keyword evidence="6" id="KW-0547">Nucleotide-binding</keyword>
<dbReference type="Proteomes" id="UP000887226">
    <property type="component" value="Unassembled WGS sequence"/>
</dbReference>
<dbReference type="Pfam" id="PF06422">
    <property type="entry name" value="PDR_CDR"/>
    <property type="match status" value="1"/>
</dbReference>
<dbReference type="InterPro" id="IPR003439">
    <property type="entry name" value="ABC_transporter-like_ATP-bd"/>
</dbReference>
<keyword evidence="4" id="KW-1003">Cell membrane</keyword>
<evidence type="ECO:0000256" key="10">
    <source>
        <dbReference type="ARBA" id="ARBA00023180"/>
    </source>
</evidence>
<dbReference type="InterPro" id="IPR029481">
    <property type="entry name" value="ABC_trans_N"/>
</dbReference>
<keyword evidence="10" id="KW-0325">Glycoprotein</keyword>
<evidence type="ECO:0000256" key="8">
    <source>
        <dbReference type="ARBA" id="ARBA00022989"/>
    </source>
</evidence>
<dbReference type="GO" id="GO:0140359">
    <property type="term" value="F:ABC-type transporter activity"/>
    <property type="evidence" value="ECO:0007669"/>
    <property type="project" value="InterPro"/>
</dbReference>
<evidence type="ECO:0000256" key="9">
    <source>
        <dbReference type="ARBA" id="ARBA00023136"/>
    </source>
</evidence>
<evidence type="ECO:0000256" key="2">
    <source>
        <dbReference type="ARBA" id="ARBA00006012"/>
    </source>
</evidence>
<evidence type="ECO:0000256" key="12">
    <source>
        <dbReference type="SAM" id="Phobius"/>
    </source>
</evidence>
<evidence type="ECO:0000259" key="13">
    <source>
        <dbReference type="PROSITE" id="PS50893"/>
    </source>
</evidence>
<dbReference type="InterPro" id="IPR013525">
    <property type="entry name" value="ABC2_TM"/>
</dbReference>
<dbReference type="OrthoDB" id="245989at2759"/>
<sequence length="1447" mass="161223">MAPQEPEAYDSIVKTETRRSQNGGYRENPSRNTIGSSIAHTFSNLSNLSRKKSRRAYEDADDDEPMKANDWAMMPELKGKQQQSEEDNLKGRKLGVTWRNLTVKGVGANAAINENVGSQFRPGKKSMKAKAPLNTILHNNHGCVKPGEMLLVLGRPGAGCTTLLKMLANRRIGYAEVIGDVHYGSMDHKEVARFRGQVVMNTEDELFFPTLTVAQTMDFATRMKVPYHLPSDSTNSEEFQRESRDFLLRSMGISHTHDTKVGDEYIRGVSGGERKRVSIVETLASRGSVYCWDNSTRGLDASTALEYAKGVRAMTDIFGLSSIVTLYQAGNSIYELFDKILVIDEGKEIYYGPLKEARPFMEGLGFVCADGANVADFLTGVTVSTERKVSEDHKDNFPRTADAILEAYEKTDVKEKAEQEYHYPTTDEAKSLTDEFREAVQYDKHKSLPKSSQLTVAFFAQVRACIIRQFQILWGDKMTLFMKQAVVFVQALVSGSLFYMAPATSSGVFIKGGALFISLLFNSLLAISEVQDSFGGRPVLAKHKAFAFYHPAAFVLAQTIVDIPVLLFQVSHFSVVLYFMVNLRQDPGAFFTYWIVLFATSMCMTAFFRSVGAGFSTFDAASKASGFLLSALIMYTGYMIPKPEMKPWFSWIFWIDPLAYGFEAILANEMKSQIIPCVNDNLVPNGPGYTSATNQACAGIGGAIPGATSVTGEQYLASLDYSTRHIWRNFVIIWALWAFFVAITVISTSRWKSQSGKNGFLLIPREKVKNNVHMLEQAKPDEESQRPVTEKHGPRFSGNSSDHTNVDDQLVRNTSVFTWKNLTYTVNTTTGERVLLDDVQGWVRPGMLGALMGSSGAGKTTLLDVLAQRKTEGSITGSIQVDGRPLTLSFQRSAGYCEQLDIHEPLATVREALEFSALLRQSRDIPKNEKLRYVDTIVDLLEMHDIENTLIGSAGAGLSVEQRKRLTVGVELVSKPRILIFLDEPTSGLDGQSAFNIVRFLRKLADVGQAVLVTIHQPSAQLFAEFDTLLLLANGGKTVYFGDIGDNGSTIKEYFAGYGAPCPKDANPAEHMIEVVSGALSKEKDWNKIWLDSSEHEAAMKELDKIISEAAAKEPGTEDDGYEFAMTIWQQTLLVTHRMNVAVWRNTDYVNNKFALHIGSALFNGFSFWMIGDTVQDLQLRLFTIFNFIFVAPGVIAQLQPLFIDRRDVYEAREKKSKMYHWGAFATGLIVSELPYLIICAVLYFLPWYYTVGFPAAANKAGSVLFVMVFYEFIYTGIGQFVAAYAPNAVFASLINPLVISILVSFCGVLVPYAQITSFWRYWLYYLNPFNYLIGSLLVFTTFDAKVVCSQKELAVFSPPSGQTCAQYLASYMEGMGARTNLLNPSATTDCEVCQYRVGSDYLNTLNLGEYYFGWRDASLVVLFSFSGYCLVYVLMKLRTKRSKTAE</sequence>
<evidence type="ECO:0000256" key="3">
    <source>
        <dbReference type="ARBA" id="ARBA00022448"/>
    </source>
</evidence>
<feature type="domain" description="ABC transporter" evidence="13">
    <location>
        <begin position="817"/>
        <end position="1060"/>
    </location>
</feature>
<keyword evidence="8 12" id="KW-1133">Transmembrane helix</keyword>
<feature type="transmembrane region" description="Helical" evidence="12">
    <location>
        <begin position="1418"/>
        <end position="1436"/>
    </location>
</feature>
<dbReference type="Pfam" id="PF00005">
    <property type="entry name" value="ABC_tran"/>
    <property type="match status" value="2"/>
</dbReference>
<organism evidence="14 15">
    <name type="scientific">Calycina marina</name>
    <dbReference type="NCBI Taxonomy" id="1763456"/>
    <lineage>
        <taxon>Eukaryota</taxon>
        <taxon>Fungi</taxon>
        <taxon>Dikarya</taxon>
        <taxon>Ascomycota</taxon>
        <taxon>Pezizomycotina</taxon>
        <taxon>Leotiomycetes</taxon>
        <taxon>Helotiales</taxon>
        <taxon>Pezizellaceae</taxon>
        <taxon>Calycina</taxon>
    </lineage>
</organism>
<dbReference type="SMART" id="SM00382">
    <property type="entry name" value="AAA"/>
    <property type="match status" value="2"/>
</dbReference>
<accession>A0A9P7YVT7</accession>
<feature type="compositionally biased region" description="Polar residues" evidence="11">
    <location>
        <begin position="30"/>
        <end position="39"/>
    </location>
</feature>
<reference evidence="14" key="1">
    <citation type="journal article" date="2021" name="IMA Fungus">
        <title>Genomic characterization of three marine fungi, including Emericellopsis atlantica sp. nov. with signatures of a generalist lifestyle and marine biomass degradation.</title>
        <authorList>
            <person name="Hagestad O.C."/>
            <person name="Hou L."/>
            <person name="Andersen J.H."/>
            <person name="Hansen E.H."/>
            <person name="Altermark B."/>
            <person name="Li C."/>
            <person name="Kuhnert E."/>
            <person name="Cox R.J."/>
            <person name="Crous P.W."/>
            <person name="Spatafora J.W."/>
            <person name="Lail K."/>
            <person name="Amirebrahimi M."/>
            <person name="Lipzen A."/>
            <person name="Pangilinan J."/>
            <person name="Andreopoulos W."/>
            <person name="Hayes R.D."/>
            <person name="Ng V."/>
            <person name="Grigoriev I.V."/>
            <person name="Jackson S.A."/>
            <person name="Sutton T.D.S."/>
            <person name="Dobson A.D.W."/>
            <person name="Rama T."/>
        </authorList>
    </citation>
    <scope>NUCLEOTIDE SEQUENCE</scope>
    <source>
        <strain evidence="14">TRa3180A</strain>
    </source>
</reference>
<name>A0A9P7YVT7_9HELO</name>
<dbReference type="PROSITE" id="PS50893">
    <property type="entry name" value="ABC_TRANSPORTER_2"/>
    <property type="match status" value="2"/>
</dbReference>
<keyword evidence="3" id="KW-0813">Transport</keyword>
<dbReference type="Pfam" id="PF01061">
    <property type="entry name" value="ABC2_membrane"/>
    <property type="match status" value="2"/>
</dbReference>
<feature type="transmembrane region" description="Helical" evidence="12">
    <location>
        <begin position="590"/>
        <end position="608"/>
    </location>
</feature>
<feature type="transmembrane region" description="Helical" evidence="12">
    <location>
        <begin position="1220"/>
        <end position="1245"/>
    </location>
</feature>
<feature type="transmembrane region" description="Helical" evidence="12">
    <location>
        <begin position="620"/>
        <end position="640"/>
    </location>
</feature>
<keyword evidence="5 12" id="KW-0812">Transmembrane</keyword>
<feature type="transmembrane region" description="Helical" evidence="12">
    <location>
        <begin position="508"/>
        <end position="527"/>
    </location>
</feature>
<dbReference type="InterPro" id="IPR003593">
    <property type="entry name" value="AAA+_ATPase"/>
</dbReference>
<protein>
    <submittedName>
        <fullName evidence="14">Brefeldin A resistance protein</fullName>
    </submittedName>
</protein>
<dbReference type="InterPro" id="IPR034003">
    <property type="entry name" value="ABCG_PDR_2"/>
</dbReference>
<dbReference type="FunFam" id="3.40.50.300:FF:000054">
    <property type="entry name" value="ABC multidrug transporter atrF"/>
    <property type="match status" value="1"/>
</dbReference>